<evidence type="ECO:0000256" key="1">
    <source>
        <dbReference type="SAM" id="Phobius"/>
    </source>
</evidence>
<proteinExistence type="predicted"/>
<name>A0A2M9Q5Q5_9BACI</name>
<dbReference type="AlphaFoldDB" id="A0A2M9Q5Q5"/>
<keyword evidence="1" id="KW-0472">Membrane</keyword>
<comment type="caution">
    <text evidence="2">The sequence shown here is derived from an EMBL/GenBank/DDBJ whole genome shotgun (WGS) entry which is preliminary data.</text>
</comment>
<feature type="transmembrane region" description="Helical" evidence="1">
    <location>
        <begin position="12"/>
        <end position="31"/>
    </location>
</feature>
<dbReference type="RefSeq" id="WP_100543438.1">
    <property type="nucleotide sequence ID" value="NZ_PHQY01000624.1"/>
</dbReference>
<evidence type="ECO:0000313" key="2">
    <source>
        <dbReference type="EMBL" id="PJO43302.1"/>
    </source>
</evidence>
<keyword evidence="1" id="KW-0812">Transmembrane</keyword>
<accession>A0A2M9Q5Q5</accession>
<evidence type="ECO:0000313" key="3">
    <source>
        <dbReference type="Proteomes" id="UP000232101"/>
    </source>
</evidence>
<organism evidence="2 3">
    <name type="scientific">Lysinibacillus xylanilyticus</name>
    <dbReference type="NCBI Taxonomy" id="582475"/>
    <lineage>
        <taxon>Bacteria</taxon>
        <taxon>Bacillati</taxon>
        <taxon>Bacillota</taxon>
        <taxon>Bacilli</taxon>
        <taxon>Bacillales</taxon>
        <taxon>Bacillaceae</taxon>
        <taxon>Lysinibacillus</taxon>
    </lineage>
</organism>
<dbReference type="EMBL" id="PHQY01000624">
    <property type="protein sequence ID" value="PJO43302.1"/>
    <property type="molecule type" value="Genomic_DNA"/>
</dbReference>
<dbReference type="Proteomes" id="UP000232101">
    <property type="component" value="Unassembled WGS sequence"/>
</dbReference>
<keyword evidence="1" id="KW-1133">Transmembrane helix</keyword>
<protein>
    <submittedName>
        <fullName evidence="2">Uncharacterized protein</fullName>
    </submittedName>
</protein>
<reference evidence="2 3" key="1">
    <citation type="submission" date="2017-11" db="EMBL/GenBank/DDBJ databases">
        <title>Bacterial isolate from king chilli rhizosphere.</title>
        <authorList>
            <person name="Takhelmayum P."/>
            <person name="Sarangthem I."/>
        </authorList>
    </citation>
    <scope>NUCLEOTIDE SEQUENCE [LARGE SCALE GENOMIC DNA]</scope>
    <source>
        <strain evidence="3">t26</strain>
    </source>
</reference>
<sequence length="276" mass="32038">MRQFYKDNKWIIPILTLIVLIPVGLNIFFMHGDLNTGKDLGNVEWLAFWGSYLGGAATLIAVYLTLSQNMKVIKQNEKIFIQNQENLIFQEERSRIALMPYIEVMVSLDDDMSLHKTKLHPPNGFIILTNNNDAKRFSSDFPQKYHQIIESGWVEEKIGNGVATFRRANHNFIRLIMTQKAPSIARNIQLSVCLVLDQEETRIYLNPPFLLAAMESVKLPIFFDKDWSEGEYKFIVSFEDIEGRSYEQFFTIQHKGSLNYSFTPINKPELQNKSIY</sequence>
<gene>
    <name evidence="2" type="ORF">CWD94_13160</name>
</gene>
<feature type="transmembrane region" description="Helical" evidence="1">
    <location>
        <begin position="46"/>
        <end position="66"/>
    </location>
</feature>